<dbReference type="PANTHER" id="PTHR32089">
    <property type="entry name" value="METHYL-ACCEPTING CHEMOTAXIS PROTEIN MCPB"/>
    <property type="match status" value="1"/>
</dbReference>
<organism evidence="10 11">
    <name type="scientific">Sporomusa ovata</name>
    <dbReference type="NCBI Taxonomy" id="2378"/>
    <lineage>
        <taxon>Bacteria</taxon>
        <taxon>Bacillati</taxon>
        <taxon>Bacillota</taxon>
        <taxon>Negativicutes</taxon>
        <taxon>Selenomonadales</taxon>
        <taxon>Sporomusaceae</taxon>
        <taxon>Sporomusa</taxon>
    </lineage>
</organism>
<dbReference type="SUPFAM" id="SSF58104">
    <property type="entry name" value="Methyl-accepting chemotaxis protein (MCP) signaling domain"/>
    <property type="match status" value="1"/>
</dbReference>
<evidence type="ECO:0000313" key="11">
    <source>
        <dbReference type="Proteomes" id="UP000049855"/>
    </source>
</evidence>
<sequence>MNSSLKVKIIGLMALFMCCLVALLSYVSVTGTLQRGEVRLREYQDMLYKQKTDNMKNLVEAISSAASLMTEEEAKQFVRNARYGVDGYFLVINTNGSLAVHIDQPLEGQSLTAIKDADNQAFLLKLLEQCKEKGEGTIQYTWLKPGSSKTEPKLSYGKIIGKWNWLVVTGVYLDDVTAAVLKEESDIQQEAWSTVQRYLLIAAFALILIIAAAGFFLNRYITRPLTGAITKVNTYATKMDETVTTQASFSIELSSSVSEISATMEEFSSSAILISNHSQGVADSAAQTLQRTRQGVAEVEALMEKMKEIYNDNQVNIQEIVALGHKSKEVTKIMEFINNIASQTRLIAFNAALEAASAGEAGKRFGVVALEIRRLADSVMESTKEIETKSNEIVAAVSRQVVASEKNTKGIEEGLAYSERTVSIIYDIENAADQTTDAVQQIVLSIQQQQTAGEQVLTALRQIKQGTTDNTTMIQQIKTISKELANLAEELELVVEHGKKAATAD</sequence>
<dbReference type="GO" id="GO:0007165">
    <property type="term" value="P:signal transduction"/>
    <property type="evidence" value="ECO:0007669"/>
    <property type="project" value="UniProtKB-KW"/>
</dbReference>
<evidence type="ECO:0000313" key="10">
    <source>
        <dbReference type="EMBL" id="CQR70729.1"/>
    </source>
</evidence>
<feature type="domain" description="Methyl-accepting transducer" evidence="9">
    <location>
        <begin position="228"/>
        <end position="464"/>
    </location>
</feature>
<keyword evidence="3 8" id="KW-0812">Transmembrane</keyword>
<keyword evidence="11" id="KW-1185">Reference proteome</keyword>
<dbReference type="Gene3D" id="3.30.450.20">
    <property type="entry name" value="PAS domain"/>
    <property type="match status" value="1"/>
</dbReference>
<dbReference type="Pfam" id="PF17200">
    <property type="entry name" value="sCache_2"/>
    <property type="match status" value="1"/>
</dbReference>
<evidence type="ECO:0000259" key="9">
    <source>
        <dbReference type="PROSITE" id="PS50111"/>
    </source>
</evidence>
<evidence type="ECO:0000256" key="4">
    <source>
        <dbReference type="ARBA" id="ARBA00022989"/>
    </source>
</evidence>
<name>A0A0U1KUG0_9FIRM</name>
<keyword evidence="6 7" id="KW-0807">Transducer</keyword>
<keyword evidence="4 8" id="KW-1133">Transmembrane helix</keyword>
<evidence type="ECO:0000256" key="3">
    <source>
        <dbReference type="ARBA" id="ARBA00022692"/>
    </source>
</evidence>
<dbReference type="PANTHER" id="PTHR32089:SF112">
    <property type="entry name" value="LYSOZYME-LIKE PROTEIN-RELATED"/>
    <property type="match status" value="1"/>
</dbReference>
<keyword evidence="5 8" id="KW-0472">Membrane</keyword>
<feature type="transmembrane region" description="Helical" evidence="8">
    <location>
        <begin position="198"/>
        <end position="217"/>
    </location>
</feature>
<dbReference type="Gene3D" id="1.10.287.950">
    <property type="entry name" value="Methyl-accepting chemotaxis protein"/>
    <property type="match status" value="1"/>
</dbReference>
<dbReference type="EMBL" id="CTRP01000003">
    <property type="protein sequence ID" value="CQR70729.1"/>
    <property type="molecule type" value="Genomic_DNA"/>
</dbReference>
<evidence type="ECO:0000256" key="5">
    <source>
        <dbReference type="ARBA" id="ARBA00023136"/>
    </source>
</evidence>
<reference evidence="11" key="1">
    <citation type="submission" date="2015-03" db="EMBL/GenBank/DDBJ databases">
        <authorList>
            <person name="Nijsse Bart"/>
        </authorList>
    </citation>
    <scope>NUCLEOTIDE SEQUENCE [LARGE SCALE GENOMIC DNA]</scope>
</reference>
<dbReference type="AlphaFoldDB" id="A0A0U1KUG0"/>
<evidence type="ECO:0000256" key="6">
    <source>
        <dbReference type="ARBA" id="ARBA00023224"/>
    </source>
</evidence>
<evidence type="ECO:0000256" key="7">
    <source>
        <dbReference type="PROSITE-ProRule" id="PRU00284"/>
    </source>
</evidence>
<dbReference type="InterPro" id="IPR033480">
    <property type="entry name" value="sCache_2"/>
</dbReference>
<gene>
    <name evidence="10" type="ORF">SpAn4DRAFT_1707</name>
</gene>
<dbReference type="Pfam" id="PF00015">
    <property type="entry name" value="MCPsignal"/>
    <property type="match status" value="1"/>
</dbReference>
<dbReference type="RefSeq" id="WP_021169451.1">
    <property type="nucleotide sequence ID" value="NZ_CTRP01000003.1"/>
</dbReference>
<evidence type="ECO:0000256" key="8">
    <source>
        <dbReference type="SAM" id="Phobius"/>
    </source>
</evidence>
<dbReference type="SMART" id="SM00283">
    <property type="entry name" value="MA"/>
    <property type="match status" value="1"/>
</dbReference>
<evidence type="ECO:0000256" key="1">
    <source>
        <dbReference type="ARBA" id="ARBA00004651"/>
    </source>
</evidence>
<evidence type="ECO:0000256" key="2">
    <source>
        <dbReference type="ARBA" id="ARBA00022475"/>
    </source>
</evidence>
<feature type="transmembrane region" description="Helical" evidence="8">
    <location>
        <begin position="12"/>
        <end position="33"/>
    </location>
</feature>
<dbReference type="PROSITE" id="PS50111">
    <property type="entry name" value="CHEMOTAXIS_TRANSDUC_2"/>
    <property type="match status" value="1"/>
</dbReference>
<keyword evidence="2" id="KW-1003">Cell membrane</keyword>
<accession>A0A0U1KUG0</accession>
<protein>
    <submittedName>
        <fullName evidence="10">Methyl-accepting chemotaxis protein</fullName>
    </submittedName>
</protein>
<dbReference type="Proteomes" id="UP000049855">
    <property type="component" value="Unassembled WGS sequence"/>
</dbReference>
<dbReference type="InterPro" id="IPR004089">
    <property type="entry name" value="MCPsignal_dom"/>
</dbReference>
<comment type="subcellular location">
    <subcellularLocation>
        <location evidence="1">Cell membrane</location>
        <topology evidence="1">Multi-pass membrane protein</topology>
    </subcellularLocation>
</comment>
<proteinExistence type="predicted"/>
<dbReference type="GO" id="GO:0005886">
    <property type="term" value="C:plasma membrane"/>
    <property type="evidence" value="ECO:0007669"/>
    <property type="project" value="UniProtKB-SubCell"/>
</dbReference>
<dbReference type="SMART" id="SM01049">
    <property type="entry name" value="Cache_2"/>
    <property type="match status" value="1"/>
</dbReference>